<evidence type="ECO:0000256" key="1">
    <source>
        <dbReference type="ARBA" id="ARBA00011344"/>
    </source>
</evidence>
<dbReference type="InterPro" id="IPR032710">
    <property type="entry name" value="NTF2-like_dom_sf"/>
</dbReference>
<dbReference type="InterPro" id="IPR036388">
    <property type="entry name" value="WH-like_DNA-bd_sf"/>
</dbReference>
<comment type="subunit">
    <text evidence="1">Interacts transiently with the RNA polymerase catalytic core formed by RpoA, RpoB, RpoC and RpoZ (2 alpha, 1 beta, 1 beta' and 1 omega subunit) to form the RNA polymerase holoenzyme that can initiate transcription.</text>
</comment>
<dbReference type="SUPFAM" id="SSF88659">
    <property type="entry name" value="Sigma3 and sigma4 domains of RNA polymerase sigma factors"/>
    <property type="match status" value="1"/>
</dbReference>
<dbReference type="Proteomes" id="UP000238220">
    <property type="component" value="Unassembled WGS sequence"/>
</dbReference>
<dbReference type="PANTHER" id="PTHR30173">
    <property type="entry name" value="SIGMA 19 FACTOR"/>
    <property type="match status" value="1"/>
</dbReference>
<dbReference type="InterPro" id="IPR013249">
    <property type="entry name" value="RNA_pol_sigma70_r4_t2"/>
</dbReference>
<dbReference type="Gene3D" id="1.10.10.10">
    <property type="entry name" value="Winged helix-like DNA-binding domain superfamily/Winged helix DNA-binding domain"/>
    <property type="match status" value="1"/>
</dbReference>
<sequence length="304" mass="33426">MSASAQPDPAASFEPHRGSLLGLAYRMLGSRAEAEDAVQDAYLRWHAADRAAVEQPRAFLARTVTRLCLDQLKSARLQREEYIGPWLPEPLLDDAALAPDAASEYADDLSVALLLTLERLSPLERAAFLMHDVFDLDYPEVARTLRRSEEACRQLASRARSQVRRERPRFRPSAEESARLTQAFVMALGGGDIEGLKQVLADDAVFYSDGGGKVPAALKPVRGAERIARFLTGLVRKPKIARRLVSGPLNLRLASINGMPGILLYMAGRLAQTYALDIRDGRIAAVYVTRNPEKLARLQPAGQA</sequence>
<dbReference type="InterPro" id="IPR052704">
    <property type="entry name" value="ECF_Sigma-70_Domain"/>
</dbReference>
<dbReference type="PANTHER" id="PTHR30173:SF36">
    <property type="entry name" value="ECF RNA POLYMERASE SIGMA FACTOR SIGJ"/>
    <property type="match status" value="1"/>
</dbReference>
<dbReference type="GO" id="GO:0016987">
    <property type="term" value="F:sigma factor activity"/>
    <property type="evidence" value="ECO:0007669"/>
    <property type="project" value="InterPro"/>
</dbReference>
<dbReference type="Gene3D" id="3.10.450.50">
    <property type="match status" value="1"/>
</dbReference>
<feature type="domain" description="RNA polymerase sigma-70 region 2" evidence="2">
    <location>
        <begin position="13"/>
        <end position="76"/>
    </location>
</feature>
<dbReference type="RefSeq" id="WP_104230542.1">
    <property type="nucleotide sequence ID" value="NZ_PSNW01000006.1"/>
</dbReference>
<dbReference type="InterPro" id="IPR014284">
    <property type="entry name" value="RNA_pol_sigma-70_dom"/>
</dbReference>
<dbReference type="SUPFAM" id="SSF88946">
    <property type="entry name" value="Sigma2 domain of RNA polymerase sigma factors"/>
    <property type="match status" value="1"/>
</dbReference>
<evidence type="ECO:0000259" key="3">
    <source>
        <dbReference type="Pfam" id="PF08281"/>
    </source>
</evidence>
<keyword evidence="5" id="KW-1185">Reference proteome</keyword>
<dbReference type="Gene3D" id="1.10.1740.10">
    <property type="match status" value="1"/>
</dbReference>
<comment type="caution">
    <text evidence="4">The sequence shown here is derived from an EMBL/GenBank/DDBJ whole genome shotgun (WGS) entry which is preliminary data.</text>
</comment>
<dbReference type="SUPFAM" id="SSF54427">
    <property type="entry name" value="NTF2-like"/>
    <property type="match status" value="1"/>
</dbReference>
<dbReference type="NCBIfam" id="TIGR02957">
    <property type="entry name" value="SigX4"/>
    <property type="match status" value="1"/>
</dbReference>
<gene>
    <name evidence="4" type="ORF">C3942_11765</name>
</gene>
<dbReference type="InterPro" id="IPR014303">
    <property type="entry name" value="RNA_pol_sigma-70_ECF"/>
</dbReference>
<evidence type="ECO:0000313" key="5">
    <source>
        <dbReference type="Proteomes" id="UP000238220"/>
    </source>
</evidence>
<dbReference type="InterPro" id="IPR007627">
    <property type="entry name" value="RNA_pol_sigma70_r2"/>
</dbReference>
<dbReference type="InterPro" id="IPR013324">
    <property type="entry name" value="RNA_pol_sigma_r3/r4-like"/>
</dbReference>
<evidence type="ECO:0000313" key="4">
    <source>
        <dbReference type="EMBL" id="PPE73480.1"/>
    </source>
</evidence>
<feature type="domain" description="RNA polymerase sigma factor 70 region 4 type 2" evidence="3">
    <location>
        <begin position="112"/>
        <end position="162"/>
    </location>
</feature>
<proteinExistence type="predicted"/>
<dbReference type="Pfam" id="PF08281">
    <property type="entry name" value="Sigma70_r4_2"/>
    <property type="match status" value="1"/>
</dbReference>
<dbReference type="EMBL" id="PSNW01000006">
    <property type="protein sequence ID" value="PPE73480.1"/>
    <property type="molecule type" value="Genomic_DNA"/>
</dbReference>
<name>A0A2S5TER3_9GAMM</name>
<dbReference type="InterPro" id="IPR013325">
    <property type="entry name" value="RNA_pol_sigma_r2"/>
</dbReference>
<accession>A0A2S5TER3</accession>
<organism evidence="4 5">
    <name type="scientific">Solimonas fluminis</name>
    <dbReference type="NCBI Taxonomy" id="2086571"/>
    <lineage>
        <taxon>Bacteria</taxon>
        <taxon>Pseudomonadati</taxon>
        <taxon>Pseudomonadota</taxon>
        <taxon>Gammaproteobacteria</taxon>
        <taxon>Nevskiales</taxon>
        <taxon>Nevskiaceae</taxon>
        <taxon>Solimonas</taxon>
    </lineage>
</organism>
<protein>
    <submittedName>
        <fullName evidence="4">RNA polymerase sigma factor SigJ</fullName>
    </submittedName>
</protein>
<dbReference type="GO" id="GO:0006352">
    <property type="term" value="P:DNA-templated transcription initiation"/>
    <property type="evidence" value="ECO:0007669"/>
    <property type="project" value="InterPro"/>
</dbReference>
<dbReference type="AlphaFoldDB" id="A0A2S5TER3"/>
<dbReference type="NCBIfam" id="TIGR02937">
    <property type="entry name" value="sigma70-ECF"/>
    <property type="match status" value="1"/>
</dbReference>
<dbReference type="NCBIfam" id="NF007214">
    <property type="entry name" value="PRK09636.1"/>
    <property type="match status" value="1"/>
</dbReference>
<dbReference type="GO" id="GO:0003677">
    <property type="term" value="F:DNA binding"/>
    <property type="evidence" value="ECO:0007669"/>
    <property type="project" value="InterPro"/>
</dbReference>
<dbReference type="OrthoDB" id="3211555at2"/>
<reference evidence="4 5" key="1">
    <citation type="submission" date="2018-02" db="EMBL/GenBank/DDBJ databases">
        <title>Genome sequencing of Solimonas sp. HR-BB.</title>
        <authorList>
            <person name="Lee Y."/>
            <person name="Jeon C.O."/>
        </authorList>
    </citation>
    <scope>NUCLEOTIDE SEQUENCE [LARGE SCALE GENOMIC DNA]</scope>
    <source>
        <strain evidence="4 5">HR-BB</strain>
    </source>
</reference>
<evidence type="ECO:0000259" key="2">
    <source>
        <dbReference type="Pfam" id="PF04542"/>
    </source>
</evidence>
<dbReference type="Pfam" id="PF04542">
    <property type="entry name" value="Sigma70_r2"/>
    <property type="match status" value="1"/>
</dbReference>